<gene>
    <name evidence="2" type="ORF">ACN38_g13005</name>
</gene>
<organism evidence="2 3">
    <name type="scientific">Penicillium nordicum</name>
    <dbReference type="NCBI Taxonomy" id="229535"/>
    <lineage>
        <taxon>Eukaryota</taxon>
        <taxon>Fungi</taxon>
        <taxon>Dikarya</taxon>
        <taxon>Ascomycota</taxon>
        <taxon>Pezizomycotina</taxon>
        <taxon>Eurotiomycetes</taxon>
        <taxon>Eurotiomycetidae</taxon>
        <taxon>Eurotiales</taxon>
        <taxon>Aspergillaceae</taxon>
        <taxon>Penicillium</taxon>
    </lineage>
</organism>
<dbReference type="STRING" id="229535.A0A0M8NPT8"/>
<dbReference type="PANTHER" id="PTHR40788:SF1">
    <property type="entry name" value="IPA PROTEIN"/>
    <property type="match status" value="1"/>
</dbReference>
<reference evidence="2 3" key="1">
    <citation type="submission" date="2015-08" db="EMBL/GenBank/DDBJ databases">
        <title>Genome sequencing of Penicillium nordicum.</title>
        <authorList>
            <person name="Nguyen H.D."/>
            <person name="Seifert K.A."/>
        </authorList>
    </citation>
    <scope>NUCLEOTIDE SEQUENCE [LARGE SCALE GENOMIC DNA]</scope>
    <source>
        <strain evidence="2 3">DAOMC 185683</strain>
    </source>
</reference>
<proteinExistence type="predicted"/>
<feature type="region of interest" description="Disordered" evidence="1">
    <location>
        <begin position="569"/>
        <end position="590"/>
    </location>
</feature>
<evidence type="ECO:0000256" key="1">
    <source>
        <dbReference type="SAM" id="MobiDB-lite"/>
    </source>
</evidence>
<feature type="compositionally biased region" description="Basic and acidic residues" evidence="1">
    <location>
        <begin position="569"/>
        <end position="579"/>
    </location>
</feature>
<name>A0A0M8NPT8_9EURO</name>
<dbReference type="OrthoDB" id="2922289at2759"/>
<protein>
    <recommendedName>
        <fullName evidence="4">Ipa protein</fullName>
    </recommendedName>
</protein>
<evidence type="ECO:0008006" key="4">
    <source>
        <dbReference type="Google" id="ProtNLM"/>
    </source>
</evidence>
<dbReference type="EMBL" id="LHQQ01000534">
    <property type="protein sequence ID" value="KOS36268.1"/>
    <property type="molecule type" value="Genomic_DNA"/>
</dbReference>
<dbReference type="PANTHER" id="PTHR40788">
    <property type="entry name" value="CLR5 DOMAIN-CONTAINING PROTEIN-RELATED"/>
    <property type="match status" value="1"/>
</dbReference>
<dbReference type="Proteomes" id="UP000037696">
    <property type="component" value="Unassembled WGS sequence"/>
</dbReference>
<feature type="region of interest" description="Disordered" evidence="1">
    <location>
        <begin position="196"/>
        <end position="222"/>
    </location>
</feature>
<dbReference type="AlphaFoldDB" id="A0A0M8NPT8"/>
<evidence type="ECO:0000313" key="3">
    <source>
        <dbReference type="Proteomes" id="UP000037696"/>
    </source>
</evidence>
<sequence>MDNQNATLLNELHSDLARKYQKHAAAVETIWKSFSPDERAKCFKAGAADGAVLKHPLDRSLGDVYKVIPELNLNDIMSNPDFLLNILKYRATATLFEQYCAGVNGGPGDHAMIEESMRRGLKHTNPFKNCYTMFQGSMYATSYEIVAKEALAVFEPAIRARVCLPQSVGEFVMQRQIYTLQTLNILIEDILERGSQSRAPKTPKKKKPTDVRAAALSKPTTQKKRTLSDLVVSTRDHQDTLEGYIGLLSTEPVVLAHDVNICFFSRPELVPDEKGRRLPVHTDKYISAAVFESVHSSIQAAAVWKYIASILELLEKSAEDKASRAILLQEISNICQLELNRAQTLFKRHVQTSTGSKWFKRTSNVYDSAGNPRVGIKGKPEDIATSDPQLHYMLRLCQPKLTIPNATACITKLSEYHKSHPQEREELEDREADALGDLAIIIGFIQDLSSVIPIPSFSNNKGQMFASKAQELESEFNQVKDQLDLLDFVVPIDNLLEPGVASGALKKLDQFAIEKFGTKMGFLYQDMVTDCLSRIQDQCNEAKAKLAQGLKAEWSSTPVKTPEPTVVRVEQRRQKEKTRPSHSSIYDIVTPKLPSPQEPVSLPRTFKIDESTAEIFARLFSKPESRGPVAWAAFAEAMAKLGFSISPKYGSVYTFYPPDSMTAKKSFTVHRPHQSKMEGYRVLMVARRLRSLYGWSEETFQVK</sequence>
<comment type="caution">
    <text evidence="2">The sequence shown here is derived from an EMBL/GenBank/DDBJ whole genome shotgun (WGS) entry which is preliminary data.</text>
</comment>
<evidence type="ECO:0000313" key="2">
    <source>
        <dbReference type="EMBL" id="KOS36268.1"/>
    </source>
</evidence>
<accession>A0A0M8NPT8</accession>
<keyword evidence="3" id="KW-1185">Reference proteome</keyword>